<dbReference type="KEGG" id="rfr:Rfer_4340"/>
<dbReference type="Proteomes" id="UP000008332">
    <property type="component" value="Plasmid unnamed1"/>
</dbReference>
<accession>Q21QB9</accession>
<evidence type="ECO:0000313" key="2">
    <source>
        <dbReference type="EMBL" id="ABD72026.1"/>
    </source>
</evidence>
<proteinExistence type="predicted"/>
<protein>
    <submittedName>
        <fullName evidence="2">Uncharacterized protein</fullName>
    </submittedName>
</protein>
<keyword evidence="2" id="KW-0614">Plasmid</keyword>
<dbReference type="AlphaFoldDB" id="Q21QB9"/>
<name>Q21QB9_ALBFT</name>
<sequence>MPRDDAGPAGRGHQKRAGQPALKPKTDPPAVRLVDHQPIACIGVNVPLGRITFRQKQEKYNMSGITILSAEAAWAKTCQNQGWNDQSKIVHLEGFIREMSLFEKFETYFTRAACQENEDCAVARRAASDARPIAGDPRLVVLERLGYDVDTDDDQPGKWIWTSSTDGCDSSFETAQAALDGAWADAVRVTWSLLDMPVEQWAALSLEQQIEAVDKPFPVD</sequence>
<evidence type="ECO:0000256" key="1">
    <source>
        <dbReference type="SAM" id="MobiDB-lite"/>
    </source>
</evidence>
<dbReference type="HOGENOM" id="CLU_1255145_0_0_4"/>
<gene>
    <name evidence="2" type="ordered locus">Rfer_4340</name>
</gene>
<feature type="region of interest" description="Disordered" evidence="1">
    <location>
        <begin position="1"/>
        <end position="29"/>
    </location>
</feature>
<dbReference type="EMBL" id="CP000268">
    <property type="protein sequence ID" value="ABD72026.1"/>
    <property type="molecule type" value="Genomic_DNA"/>
</dbReference>
<dbReference type="eggNOG" id="ENOG502ZVEM">
    <property type="taxonomic scope" value="Bacteria"/>
</dbReference>
<evidence type="ECO:0000313" key="3">
    <source>
        <dbReference type="Proteomes" id="UP000008332"/>
    </source>
</evidence>
<keyword evidence="3" id="KW-1185">Reference proteome</keyword>
<organism evidence="2 3">
    <name type="scientific">Albidiferax ferrireducens (strain ATCC BAA-621 / DSM 15236 / T118)</name>
    <name type="common">Rhodoferax ferrireducens</name>
    <dbReference type="NCBI Taxonomy" id="338969"/>
    <lineage>
        <taxon>Bacteria</taxon>
        <taxon>Pseudomonadati</taxon>
        <taxon>Pseudomonadota</taxon>
        <taxon>Betaproteobacteria</taxon>
        <taxon>Burkholderiales</taxon>
        <taxon>Comamonadaceae</taxon>
        <taxon>Rhodoferax</taxon>
    </lineage>
</organism>
<reference evidence="3" key="1">
    <citation type="submission" date="2006-02" db="EMBL/GenBank/DDBJ databases">
        <title>Complete sequence of plasmid 1 of Rhodoferax ferrireducens DSM 15236.</title>
        <authorList>
            <person name="Copeland A."/>
            <person name="Lucas S."/>
            <person name="Lapidus A."/>
            <person name="Barry K."/>
            <person name="Detter J.C."/>
            <person name="Glavina del Rio T."/>
            <person name="Hammon N."/>
            <person name="Israni S."/>
            <person name="Pitluck S."/>
            <person name="Brettin T."/>
            <person name="Bruce D."/>
            <person name="Han C."/>
            <person name="Tapia R."/>
            <person name="Gilna P."/>
            <person name="Kiss H."/>
            <person name="Schmutz J."/>
            <person name="Larimer F."/>
            <person name="Land M."/>
            <person name="Kyrpides N."/>
            <person name="Ivanova N."/>
            <person name="Richardson P."/>
        </authorList>
    </citation>
    <scope>NUCLEOTIDE SEQUENCE [LARGE SCALE GENOMIC DNA]</scope>
    <source>
        <strain evidence="3">ATCC BAA-621 / DSM 15236 / T118</strain>
        <plasmid evidence="3">Plasmid pDSM15236</plasmid>
    </source>
</reference>
<geneLocation type="plasmid" evidence="3">
    <name>pDSM15236</name>
</geneLocation>